<sequence>MRLLWLSAAVLWITYALAIHASEPGVVDWHKPLVGVPLVTITPSFHKVGGAKSRSLLLTATSGNTLAALDPIDGTIAWRHIFDADEHIIRYKQRGDVVAAVSGTGGATLRLLDVNTGYLLAERHLHKPEAGRLFEPETLGTTIVFDEGGDWYILSNAHIVRRIDGETGDVKWVWSAPDQTSLVVYSKIVTTPTNVYLIGLAKSFASYTIHVTALSATTGELLGTGHIPSSVANGMTDFFELRDVRDDQVTPRIVWIEDGSVRYFALTPELKEKPMGLKGAVYKSILDVGLSEYGHFVALKADGTALVIRAVPEGFHQIWEFAESANSPKHTPSQYVGGLDMDGRPYIARVYWSHVHKKAVAHMFAGHLADGKGLVSGYTFPFETNHHGVISHVTNPDGNTIVGRLAVTTSTGAIQLWQHDKLQWVREEGLADIKVAELVELPEQKIATSHVGDEEESFGDRLVRQLSDAQNFPQYAVNFVRRFVTGSYASASSSVAPAANASEPLARDAFGFRKVIVAATAHGKVYGLDSADGAVLWSRVFGLGWAAEVGGQVVPVKIFTTRTVGDGDAPQAVVVTQRKASNGLVDTVLFHVDALTGEDARGVSMSDGVLQGFDIIAGPLVEAYLLRNGAQKFVVLLDEFVQVHIYPDTEDNQAVFQQLAPSINIPLRTGAPGQRRLTGHRISPKLELTGKHVADITWSLAFPAGEEVLSVTPRPAYEPVASLGKVLGNRTTLYKYLNPNLMAVVTGSSTAVVPKCSLYLVDGAKGTILYHVALPAAQGCDVKVSLTENWLVYHYYDADASGVQSTKGHRVVSVELYEGSGVDDKISSSDLSSFSNETTALAVFEQSFIAPRGINVITTTSTSYGITIKDILVANENNQVQSFPRRILDPRRPMRKPTTEEMEEWLAQYDPVVYDDPKRVLSHRYEVIGTKHIITSPALLESTSLVFAYGHDLFFTRIAPSNTFDVLSESFNKAQLVLTIAGLALAIIITKPMVRRKRLRERWYD</sequence>
<evidence type="ECO:0000313" key="16">
    <source>
        <dbReference type="Proteomes" id="UP000015241"/>
    </source>
</evidence>
<gene>
    <name evidence="15" type="ORF">FOMPIDRAFT_1163474</name>
</gene>
<feature type="domain" description="ER membrane protein complex subunit 1 C-terminal" evidence="13">
    <location>
        <begin position="787"/>
        <end position="1003"/>
    </location>
</feature>
<evidence type="ECO:0000256" key="11">
    <source>
        <dbReference type="SAM" id="Phobius"/>
    </source>
</evidence>
<evidence type="ECO:0000256" key="1">
    <source>
        <dbReference type="ARBA" id="ARBA00004115"/>
    </source>
</evidence>
<evidence type="ECO:0000256" key="2">
    <source>
        <dbReference type="ARBA" id="ARBA00007904"/>
    </source>
</evidence>
<proteinExistence type="inferred from homology"/>
<reference evidence="15 16" key="1">
    <citation type="journal article" date="2012" name="Science">
        <title>The Paleozoic origin of enzymatic lignin decomposition reconstructed from 31 fungal genomes.</title>
        <authorList>
            <person name="Floudas D."/>
            <person name="Binder M."/>
            <person name="Riley R."/>
            <person name="Barry K."/>
            <person name="Blanchette R.A."/>
            <person name="Henrissat B."/>
            <person name="Martinez A.T."/>
            <person name="Otillar R."/>
            <person name="Spatafora J.W."/>
            <person name="Yadav J.S."/>
            <person name="Aerts A."/>
            <person name="Benoit I."/>
            <person name="Boyd A."/>
            <person name="Carlson A."/>
            <person name="Copeland A."/>
            <person name="Coutinho P.M."/>
            <person name="de Vries R.P."/>
            <person name="Ferreira P."/>
            <person name="Findley K."/>
            <person name="Foster B."/>
            <person name="Gaskell J."/>
            <person name="Glotzer D."/>
            <person name="Gorecki P."/>
            <person name="Heitman J."/>
            <person name="Hesse C."/>
            <person name="Hori C."/>
            <person name="Igarashi K."/>
            <person name="Jurgens J.A."/>
            <person name="Kallen N."/>
            <person name="Kersten P."/>
            <person name="Kohler A."/>
            <person name="Kuees U."/>
            <person name="Kumar T.K.A."/>
            <person name="Kuo A."/>
            <person name="LaButti K."/>
            <person name="Larrondo L.F."/>
            <person name="Lindquist E."/>
            <person name="Ling A."/>
            <person name="Lombard V."/>
            <person name="Lucas S."/>
            <person name="Lundell T."/>
            <person name="Martin R."/>
            <person name="McLaughlin D.J."/>
            <person name="Morgenstern I."/>
            <person name="Morin E."/>
            <person name="Murat C."/>
            <person name="Nagy L.G."/>
            <person name="Nolan M."/>
            <person name="Ohm R.A."/>
            <person name="Patyshakuliyeva A."/>
            <person name="Rokas A."/>
            <person name="Ruiz-Duenas F.J."/>
            <person name="Sabat G."/>
            <person name="Salamov A."/>
            <person name="Samejima M."/>
            <person name="Schmutz J."/>
            <person name="Slot J.C."/>
            <person name="St John F."/>
            <person name="Stenlid J."/>
            <person name="Sun H."/>
            <person name="Sun S."/>
            <person name="Syed K."/>
            <person name="Tsang A."/>
            <person name="Wiebenga A."/>
            <person name="Young D."/>
            <person name="Pisabarro A."/>
            <person name="Eastwood D.C."/>
            <person name="Martin F."/>
            <person name="Cullen D."/>
            <person name="Grigoriev I.V."/>
            <person name="Hibbett D.S."/>
        </authorList>
    </citation>
    <scope>NUCLEOTIDE SEQUENCE</scope>
    <source>
        <strain evidence="16">FP-58527</strain>
    </source>
</reference>
<dbReference type="InterPro" id="IPR015943">
    <property type="entry name" value="WD40/YVTN_repeat-like_dom_sf"/>
</dbReference>
<comment type="similarity">
    <text evidence="2">Belongs to the EMC1 family.</text>
</comment>
<evidence type="ECO:0000256" key="6">
    <source>
        <dbReference type="ARBA" id="ARBA00022729"/>
    </source>
</evidence>
<keyword evidence="6 12" id="KW-0732">Signal</keyword>
<evidence type="ECO:0000256" key="5">
    <source>
        <dbReference type="ARBA" id="ARBA00022692"/>
    </source>
</evidence>
<evidence type="ECO:0000256" key="4">
    <source>
        <dbReference type="ARBA" id="ARBA00020824"/>
    </source>
</evidence>
<dbReference type="Pfam" id="PF25293">
    <property type="entry name" value="Beta-prop_EMC1_N"/>
    <property type="match status" value="1"/>
</dbReference>
<protein>
    <recommendedName>
        <fullName evidence="4">ER membrane protein complex subunit 1</fullName>
    </recommendedName>
</protein>
<feature type="signal peptide" evidence="12">
    <location>
        <begin position="1"/>
        <end position="18"/>
    </location>
</feature>
<dbReference type="eggNOG" id="KOG2103">
    <property type="taxonomic scope" value="Eukaryota"/>
</dbReference>
<comment type="subunit">
    <text evidence="3">Component of the ER membrane protein complex (EMC).</text>
</comment>
<evidence type="ECO:0000256" key="3">
    <source>
        <dbReference type="ARBA" id="ARBA00011276"/>
    </source>
</evidence>
<dbReference type="Gene3D" id="2.130.10.10">
    <property type="entry name" value="YVTN repeat-like/Quinoprotein amine dehydrogenase"/>
    <property type="match status" value="1"/>
</dbReference>
<evidence type="ECO:0000256" key="9">
    <source>
        <dbReference type="ARBA" id="ARBA00023136"/>
    </source>
</evidence>
<feature type="domain" description="EMC1 first beta-propeller" evidence="14">
    <location>
        <begin position="21"/>
        <end position="428"/>
    </location>
</feature>
<dbReference type="SUPFAM" id="SSF50998">
    <property type="entry name" value="Quinoprotein alcohol dehydrogenase-like"/>
    <property type="match status" value="2"/>
</dbReference>
<name>S8E5L5_FOMSC</name>
<evidence type="ECO:0000259" key="13">
    <source>
        <dbReference type="Pfam" id="PF07774"/>
    </source>
</evidence>
<evidence type="ECO:0000256" key="8">
    <source>
        <dbReference type="ARBA" id="ARBA00022989"/>
    </source>
</evidence>
<evidence type="ECO:0000313" key="15">
    <source>
        <dbReference type="EMBL" id="EPS99972.1"/>
    </source>
</evidence>
<evidence type="ECO:0000256" key="10">
    <source>
        <dbReference type="ARBA" id="ARBA00023180"/>
    </source>
</evidence>
<dbReference type="GO" id="GO:0034975">
    <property type="term" value="P:protein folding in endoplasmic reticulum"/>
    <property type="evidence" value="ECO:0007669"/>
    <property type="project" value="TreeGrafter"/>
</dbReference>
<keyword evidence="16" id="KW-1185">Reference proteome</keyword>
<dbReference type="AlphaFoldDB" id="S8E5L5"/>
<evidence type="ECO:0000256" key="7">
    <source>
        <dbReference type="ARBA" id="ARBA00022824"/>
    </source>
</evidence>
<dbReference type="STRING" id="743788.S8E5L5"/>
<dbReference type="InterPro" id="IPR026895">
    <property type="entry name" value="EMC1"/>
</dbReference>
<evidence type="ECO:0000259" key="14">
    <source>
        <dbReference type="Pfam" id="PF25293"/>
    </source>
</evidence>
<evidence type="ECO:0000256" key="12">
    <source>
        <dbReference type="SAM" id="SignalP"/>
    </source>
</evidence>
<feature type="chain" id="PRO_5004562781" description="ER membrane protein complex subunit 1" evidence="12">
    <location>
        <begin position="19"/>
        <end position="1005"/>
    </location>
</feature>
<keyword evidence="5 11" id="KW-0812">Transmembrane</keyword>
<dbReference type="InterPro" id="IPR011678">
    <property type="entry name" value="EMC1_C"/>
</dbReference>
<dbReference type="PANTHER" id="PTHR21573">
    <property type="entry name" value="ER MEMBRANE PROTEIN COMPLEX SUBUNIT 1"/>
    <property type="match status" value="1"/>
</dbReference>
<dbReference type="InterPro" id="IPR011047">
    <property type="entry name" value="Quinoprotein_ADH-like_sf"/>
</dbReference>
<dbReference type="Pfam" id="PF07774">
    <property type="entry name" value="EMC1_C"/>
    <property type="match status" value="1"/>
</dbReference>
<keyword evidence="9 11" id="KW-0472">Membrane</keyword>
<keyword evidence="7" id="KW-0256">Endoplasmic reticulum</keyword>
<dbReference type="Proteomes" id="UP000015241">
    <property type="component" value="Unassembled WGS sequence"/>
</dbReference>
<accession>S8E5L5</accession>
<dbReference type="EMBL" id="KE504152">
    <property type="protein sequence ID" value="EPS99972.1"/>
    <property type="molecule type" value="Genomic_DNA"/>
</dbReference>
<dbReference type="OrthoDB" id="28092at2759"/>
<dbReference type="InterPro" id="IPR058545">
    <property type="entry name" value="Beta-prop_EMC1_1st"/>
</dbReference>
<feature type="transmembrane region" description="Helical" evidence="11">
    <location>
        <begin position="976"/>
        <end position="994"/>
    </location>
</feature>
<dbReference type="InParanoid" id="S8E5L5"/>
<organism evidence="15 16">
    <name type="scientific">Fomitopsis schrenkii</name>
    <name type="common">Brown rot fungus</name>
    <dbReference type="NCBI Taxonomy" id="2126942"/>
    <lineage>
        <taxon>Eukaryota</taxon>
        <taxon>Fungi</taxon>
        <taxon>Dikarya</taxon>
        <taxon>Basidiomycota</taxon>
        <taxon>Agaricomycotina</taxon>
        <taxon>Agaricomycetes</taxon>
        <taxon>Polyporales</taxon>
        <taxon>Fomitopsis</taxon>
    </lineage>
</organism>
<keyword evidence="10" id="KW-0325">Glycoprotein</keyword>
<dbReference type="GO" id="GO:0072546">
    <property type="term" value="C:EMC complex"/>
    <property type="evidence" value="ECO:0007669"/>
    <property type="project" value="InterPro"/>
</dbReference>
<comment type="subcellular location">
    <subcellularLocation>
        <location evidence="1">Endoplasmic reticulum membrane</location>
        <topology evidence="1">Single-pass type I membrane protein</topology>
    </subcellularLocation>
</comment>
<dbReference type="HOGENOM" id="CLU_005034_1_0_1"/>
<keyword evidence="8 11" id="KW-1133">Transmembrane helix</keyword>
<dbReference type="PANTHER" id="PTHR21573:SF0">
    <property type="entry name" value="ER MEMBRANE PROTEIN COMPLEX SUBUNIT 1"/>
    <property type="match status" value="1"/>
</dbReference>